<dbReference type="InterPro" id="IPR036388">
    <property type="entry name" value="WH-like_DNA-bd_sf"/>
</dbReference>
<dbReference type="SMART" id="SM01012">
    <property type="entry name" value="ANTAR"/>
    <property type="match status" value="1"/>
</dbReference>
<accession>A0A162JZ24</accession>
<dbReference type="InterPro" id="IPR011006">
    <property type="entry name" value="CheY-like_superfamily"/>
</dbReference>
<dbReference type="PIRSF" id="PIRSF036382">
    <property type="entry name" value="RR_antiterm"/>
    <property type="match status" value="1"/>
</dbReference>
<dbReference type="AlphaFoldDB" id="A0A162JZ24"/>
<dbReference type="Proteomes" id="UP000075787">
    <property type="component" value="Unassembled WGS sequence"/>
</dbReference>
<dbReference type="InterPro" id="IPR008327">
    <property type="entry name" value="Sig_transdc_resp-reg_antiterm"/>
</dbReference>
<dbReference type="Gene3D" id="3.40.50.2300">
    <property type="match status" value="1"/>
</dbReference>
<proteinExistence type="predicted"/>
<feature type="domain" description="ANTAR" evidence="1">
    <location>
        <begin position="128"/>
        <end position="189"/>
    </location>
</feature>
<dbReference type="GO" id="GO:0003723">
    <property type="term" value="F:RNA binding"/>
    <property type="evidence" value="ECO:0007669"/>
    <property type="project" value="InterPro"/>
</dbReference>
<dbReference type="Pfam" id="PF03861">
    <property type="entry name" value="ANTAR"/>
    <property type="match status" value="1"/>
</dbReference>
<organism evidence="2 3">
    <name type="scientific">Tistrella mobilis</name>
    <dbReference type="NCBI Taxonomy" id="171437"/>
    <lineage>
        <taxon>Bacteria</taxon>
        <taxon>Pseudomonadati</taxon>
        <taxon>Pseudomonadota</taxon>
        <taxon>Alphaproteobacteria</taxon>
        <taxon>Geminicoccales</taxon>
        <taxon>Geminicoccaceae</taxon>
        <taxon>Tistrella</taxon>
    </lineage>
</organism>
<dbReference type="Gene3D" id="1.10.10.10">
    <property type="entry name" value="Winged helix-like DNA-binding domain superfamily/Winged helix DNA-binding domain"/>
    <property type="match status" value="1"/>
</dbReference>
<dbReference type="OrthoDB" id="9795002at2"/>
<gene>
    <name evidence="2" type="ORF">AUP44_14475</name>
</gene>
<dbReference type="PROSITE" id="PS50921">
    <property type="entry name" value="ANTAR"/>
    <property type="match status" value="1"/>
</dbReference>
<evidence type="ECO:0000313" key="2">
    <source>
        <dbReference type="EMBL" id="KYO50151.1"/>
    </source>
</evidence>
<dbReference type="SUPFAM" id="SSF52172">
    <property type="entry name" value="CheY-like"/>
    <property type="match status" value="1"/>
</dbReference>
<dbReference type="EMBL" id="LPZR01000206">
    <property type="protein sequence ID" value="KYO50151.1"/>
    <property type="molecule type" value="Genomic_DNA"/>
</dbReference>
<dbReference type="Pfam" id="PF21332">
    <property type="entry name" value="AmiR_N"/>
    <property type="match status" value="1"/>
</dbReference>
<dbReference type="GeneID" id="97240322"/>
<dbReference type="InterPro" id="IPR049021">
    <property type="entry name" value="AmiR_N"/>
</dbReference>
<dbReference type="InterPro" id="IPR005561">
    <property type="entry name" value="ANTAR"/>
</dbReference>
<reference evidence="2 3" key="1">
    <citation type="submission" date="2015-12" db="EMBL/GenBank/DDBJ databases">
        <title>Genome sequence of Tistrella mobilis MCCC 1A02139.</title>
        <authorList>
            <person name="Lu L."/>
            <person name="Lai Q."/>
            <person name="Shao Z."/>
            <person name="Qian P."/>
        </authorList>
    </citation>
    <scope>NUCLEOTIDE SEQUENCE [LARGE SCALE GENOMIC DNA]</scope>
    <source>
        <strain evidence="2 3">MCCC 1A02139</strain>
    </source>
</reference>
<evidence type="ECO:0000259" key="1">
    <source>
        <dbReference type="PROSITE" id="PS50921"/>
    </source>
</evidence>
<protein>
    <submittedName>
        <fullName evidence="2">Antitermination regulator</fullName>
    </submittedName>
</protein>
<sequence length="202" mass="22395">MSVALLRDLLGLKVLVVHPPDEEGAFLVDHLRRIGCMVTTLWPVPAELPANAEVVLLTIAVEYRAGIERLLKSMGPVPPTIIAIVGYEDPGTLQIVLESGAFAVLEKPLKPFGLLTNLAIARSLWLERQRLLKEARKLRRKMVGEQTLARAKAILMASKSLSENEAHQFIRRQAMARRVPMEEIAAAIVKTEDLLTLPRKAD</sequence>
<evidence type="ECO:0000313" key="3">
    <source>
        <dbReference type="Proteomes" id="UP000075787"/>
    </source>
</evidence>
<name>A0A162JZ24_9PROT</name>
<comment type="caution">
    <text evidence="2">The sequence shown here is derived from an EMBL/GenBank/DDBJ whole genome shotgun (WGS) entry which is preliminary data.</text>
</comment>
<dbReference type="RefSeq" id="WP_062768883.1">
    <property type="nucleotide sequence ID" value="NZ_CP121034.1"/>
</dbReference>